<sequence length="146" mass="15685">MYSYILLLHVLAATVWTGGHLVLALSVLPRALAARDPAILLAFESGYERIGMPALLIQAASGLWMAHAMLPDVSAWFSMAGPPAMLILFKLALLTATVLLAIDARLRIIPRLSAKTLPVMGRRIRLVTALSVLFVVVGVSFRGGLI</sequence>
<feature type="domain" description="Copper resistance protein D" evidence="2">
    <location>
        <begin position="44"/>
        <end position="137"/>
    </location>
</feature>
<feature type="transmembrane region" description="Helical" evidence="1">
    <location>
        <begin position="123"/>
        <end position="141"/>
    </location>
</feature>
<accession>A0A0C2BU29</accession>
<keyword evidence="1" id="KW-0812">Transmembrane</keyword>
<dbReference type="Pfam" id="PF05425">
    <property type="entry name" value="CopD"/>
    <property type="match status" value="1"/>
</dbReference>
<protein>
    <submittedName>
        <fullName evidence="3">Copper resistance protein CopD</fullName>
    </submittedName>
</protein>
<dbReference type="OrthoDB" id="1162754at2"/>
<keyword evidence="4" id="KW-1185">Reference proteome</keyword>
<feature type="transmembrane region" description="Helical" evidence="1">
    <location>
        <begin position="82"/>
        <end position="102"/>
    </location>
</feature>
<evidence type="ECO:0000259" key="2">
    <source>
        <dbReference type="Pfam" id="PF05425"/>
    </source>
</evidence>
<keyword evidence="1" id="KW-0472">Membrane</keyword>
<evidence type="ECO:0000256" key="1">
    <source>
        <dbReference type="SAM" id="Phobius"/>
    </source>
</evidence>
<gene>
    <name evidence="3" type="ORF">TSA66_13285</name>
</gene>
<dbReference type="STRING" id="709839.TSA66_13285"/>
<dbReference type="RefSeq" id="WP_040040380.1">
    <property type="nucleotide sequence ID" value="NZ_JWJG01000028.1"/>
</dbReference>
<dbReference type="InterPro" id="IPR008457">
    <property type="entry name" value="Cu-R_CopD_dom"/>
</dbReference>
<name>A0A0C2BU29_9BURK</name>
<evidence type="ECO:0000313" key="4">
    <source>
        <dbReference type="Proteomes" id="UP000031572"/>
    </source>
</evidence>
<feature type="transmembrane region" description="Helical" evidence="1">
    <location>
        <begin position="6"/>
        <end position="29"/>
    </location>
</feature>
<dbReference type="GO" id="GO:0016020">
    <property type="term" value="C:membrane"/>
    <property type="evidence" value="ECO:0007669"/>
    <property type="project" value="InterPro"/>
</dbReference>
<evidence type="ECO:0000313" key="3">
    <source>
        <dbReference type="EMBL" id="KIF81556.1"/>
    </source>
</evidence>
<keyword evidence="1" id="KW-1133">Transmembrane helix</keyword>
<reference evidence="3 4" key="1">
    <citation type="submission" date="2014-12" db="EMBL/GenBank/DDBJ databases">
        <title>Denitrispirillum autotrophicum gen. nov., sp. nov., Denitrifying, Facultatively Autotrophic Bacteria Isolated from Rice Paddy Soil.</title>
        <authorList>
            <person name="Ishii S."/>
            <person name="Ashida N."/>
            <person name="Ohno H."/>
            <person name="Otsuka S."/>
            <person name="Yokota A."/>
            <person name="Senoo K."/>
        </authorList>
    </citation>
    <scope>NUCLEOTIDE SEQUENCE [LARGE SCALE GENOMIC DNA]</scope>
    <source>
        <strain evidence="3 4">TSA66</strain>
    </source>
</reference>
<comment type="caution">
    <text evidence="3">The sequence shown here is derived from an EMBL/GenBank/DDBJ whole genome shotgun (WGS) entry which is preliminary data.</text>
</comment>
<dbReference type="AlphaFoldDB" id="A0A0C2BU29"/>
<organism evidence="3 4">
    <name type="scientific">Noviherbaspirillum autotrophicum</name>
    <dbReference type="NCBI Taxonomy" id="709839"/>
    <lineage>
        <taxon>Bacteria</taxon>
        <taxon>Pseudomonadati</taxon>
        <taxon>Pseudomonadota</taxon>
        <taxon>Betaproteobacteria</taxon>
        <taxon>Burkholderiales</taxon>
        <taxon>Oxalobacteraceae</taxon>
        <taxon>Noviherbaspirillum</taxon>
    </lineage>
</organism>
<dbReference type="Proteomes" id="UP000031572">
    <property type="component" value="Unassembled WGS sequence"/>
</dbReference>
<dbReference type="EMBL" id="JWJG01000028">
    <property type="protein sequence ID" value="KIF81556.1"/>
    <property type="molecule type" value="Genomic_DNA"/>
</dbReference>
<proteinExistence type="predicted"/>